<dbReference type="Proteomes" id="UP000265816">
    <property type="component" value="Unassembled WGS sequence"/>
</dbReference>
<dbReference type="Gene3D" id="3.30.310.100">
    <property type="entry name" value="YugN-like"/>
    <property type="match status" value="1"/>
</dbReference>
<dbReference type="Pfam" id="PF08868">
    <property type="entry name" value="YugN"/>
    <property type="match status" value="1"/>
</dbReference>
<sequence length="136" mass="15382">MIEIPSKIEGTHYDLYMLEQVLKPMGYTIGGNWDYDHGSFDYTIDERVGYQVLRLPFRAVDGQLDSNGCTVEFQRPFLLSHKYQRGLDDHADVGNIGASFNQFSEPVDKDASFPRQYEEVGKSLLKEVEAALLGGN</sequence>
<name>A0A398BNG9_9BACI</name>
<dbReference type="RefSeq" id="WP_119111076.1">
    <property type="nucleotide sequence ID" value="NZ_CBCSEO010000004.1"/>
</dbReference>
<proteinExistence type="predicted"/>
<dbReference type="InterPro" id="IPR014967">
    <property type="entry name" value="Uncharacterised_YugN-like"/>
</dbReference>
<evidence type="ECO:0000313" key="2">
    <source>
        <dbReference type="Proteomes" id="UP000265816"/>
    </source>
</evidence>
<evidence type="ECO:0000313" key="1">
    <source>
        <dbReference type="EMBL" id="RID88913.1"/>
    </source>
</evidence>
<dbReference type="OrthoDB" id="2988890at2"/>
<comment type="caution">
    <text evidence="1">The sequence shown here is derived from an EMBL/GenBank/DDBJ whole genome shotgun (WGS) entry which is preliminary data.</text>
</comment>
<keyword evidence="2" id="KW-1185">Reference proteome</keyword>
<dbReference type="SUPFAM" id="SSF160755">
    <property type="entry name" value="YugN-like"/>
    <property type="match status" value="1"/>
</dbReference>
<accession>A0A398BNG9</accession>
<dbReference type="InterPro" id="IPR036491">
    <property type="entry name" value="YugN-like_sf"/>
</dbReference>
<organism evidence="1 2">
    <name type="scientific">Mesobacillus zeae</name>
    <dbReference type="NCBI Taxonomy" id="1917180"/>
    <lineage>
        <taxon>Bacteria</taxon>
        <taxon>Bacillati</taxon>
        <taxon>Bacillota</taxon>
        <taxon>Bacilli</taxon>
        <taxon>Bacillales</taxon>
        <taxon>Bacillaceae</taxon>
        <taxon>Mesobacillus</taxon>
    </lineage>
</organism>
<gene>
    <name evidence="1" type="ORF">D1970_00905</name>
</gene>
<reference evidence="1 2" key="1">
    <citation type="submission" date="2018-08" db="EMBL/GenBank/DDBJ databases">
        <title>Bacillus jemisoniae sp. nov., Bacillus chryseoplanitiae sp. nov., Bacillus resnikiae sp. nov., and Bacillus frankliniae sp. nov., isolated from Viking spacecraft and associated surfaces.</title>
        <authorList>
            <person name="Seuylemezian A."/>
            <person name="Vaishampayan P."/>
        </authorList>
    </citation>
    <scope>NUCLEOTIDE SEQUENCE [LARGE SCALE GENOMIC DNA]</scope>
    <source>
        <strain evidence="1 2">JJ-247</strain>
    </source>
</reference>
<evidence type="ECO:0008006" key="3">
    <source>
        <dbReference type="Google" id="ProtNLM"/>
    </source>
</evidence>
<dbReference type="EMBL" id="QWVT01000002">
    <property type="protein sequence ID" value="RID88913.1"/>
    <property type="molecule type" value="Genomic_DNA"/>
</dbReference>
<protein>
    <recommendedName>
        <fullName evidence="3">YugN-like family protein</fullName>
    </recommendedName>
</protein>
<dbReference type="AlphaFoldDB" id="A0A398BNG9"/>